<dbReference type="InterPro" id="IPR005821">
    <property type="entry name" value="Ion_trans_dom"/>
</dbReference>
<dbReference type="Gene3D" id="2.60.120.10">
    <property type="entry name" value="Jelly Rolls"/>
    <property type="match status" value="3"/>
</dbReference>
<dbReference type="Gene3D" id="1.10.287.70">
    <property type="match status" value="2"/>
</dbReference>
<evidence type="ECO:0000313" key="13">
    <source>
        <dbReference type="EMBL" id="WVZ14070.1"/>
    </source>
</evidence>
<evidence type="ECO:0000313" key="14">
    <source>
        <dbReference type="Proteomes" id="UP001374535"/>
    </source>
</evidence>
<feature type="transmembrane region" description="Helical" evidence="11">
    <location>
        <begin position="197"/>
        <end position="217"/>
    </location>
</feature>
<feature type="transmembrane region" description="Helical" evidence="11">
    <location>
        <begin position="1703"/>
        <end position="1728"/>
    </location>
</feature>
<dbReference type="Pfam" id="PF00520">
    <property type="entry name" value="Ion_trans"/>
    <property type="match status" value="3"/>
</dbReference>
<gene>
    <name evidence="13" type="ORF">V8G54_011636</name>
</gene>
<dbReference type="SUPFAM" id="SSF51206">
    <property type="entry name" value="cAMP-binding domain-like"/>
    <property type="match status" value="3"/>
</dbReference>
<dbReference type="PANTHER" id="PTHR45651">
    <property type="entry name" value="CYCLIC NUCLEOTIDE-GATED ION CHANNEL 15-RELATED-RELATED"/>
    <property type="match status" value="1"/>
</dbReference>
<comment type="subcellular location">
    <subcellularLocation>
        <location evidence="1">Membrane</location>
        <topology evidence="1">Multi-pass membrane protein</topology>
    </subcellularLocation>
</comment>
<dbReference type="CDD" id="cd00038">
    <property type="entry name" value="CAP_ED"/>
    <property type="match status" value="3"/>
</dbReference>
<dbReference type="EMBL" id="CP144697">
    <property type="protein sequence ID" value="WVZ14070.1"/>
    <property type="molecule type" value="Genomic_DNA"/>
</dbReference>
<evidence type="ECO:0000259" key="12">
    <source>
        <dbReference type="PROSITE" id="PS50042"/>
    </source>
</evidence>
<name>A0AAQ3NPH2_VIGMU</name>
<dbReference type="SUPFAM" id="SSF81324">
    <property type="entry name" value="Voltage-gated potassium channels"/>
    <property type="match status" value="3"/>
</dbReference>
<evidence type="ECO:0000256" key="10">
    <source>
        <dbReference type="SAM" id="MobiDB-lite"/>
    </source>
</evidence>
<keyword evidence="6" id="KW-0406">Ion transport</keyword>
<feature type="transmembrane region" description="Helical" evidence="11">
    <location>
        <begin position="229"/>
        <end position="252"/>
    </location>
</feature>
<dbReference type="InterPro" id="IPR018490">
    <property type="entry name" value="cNMP-bd_dom_sf"/>
</dbReference>
<feature type="domain" description="Cyclic nucleotide-binding" evidence="12">
    <location>
        <begin position="582"/>
        <end position="650"/>
    </location>
</feature>
<evidence type="ECO:0000256" key="9">
    <source>
        <dbReference type="ARBA" id="ARBA00023303"/>
    </source>
</evidence>
<keyword evidence="4 11" id="KW-0812">Transmembrane</keyword>
<feature type="transmembrane region" description="Helical" evidence="11">
    <location>
        <begin position="1826"/>
        <end position="1852"/>
    </location>
</feature>
<feature type="transmembrane region" description="Helical" evidence="11">
    <location>
        <begin position="910"/>
        <end position="931"/>
    </location>
</feature>
<keyword evidence="14" id="KW-1185">Reference proteome</keyword>
<dbReference type="SMART" id="SM00100">
    <property type="entry name" value="cNMP"/>
    <property type="match status" value="3"/>
</dbReference>
<protein>
    <recommendedName>
        <fullName evidence="12">Cyclic nucleotide-binding domain-containing protein</fullName>
    </recommendedName>
</protein>
<evidence type="ECO:0000256" key="11">
    <source>
        <dbReference type="SAM" id="Phobius"/>
    </source>
</evidence>
<dbReference type="GO" id="GO:0016020">
    <property type="term" value="C:membrane"/>
    <property type="evidence" value="ECO:0007669"/>
    <property type="project" value="UniProtKB-SubCell"/>
</dbReference>
<reference evidence="13 14" key="1">
    <citation type="journal article" date="2023" name="Life. Sci Alliance">
        <title>Evolutionary insights into 3D genome organization and epigenetic landscape of Vigna mungo.</title>
        <authorList>
            <person name="Junaid A."/>
            <person name="Singh B."/>
            <person name="Bhatia S."/>
        </authorList>
    </citation>
    <scope>NUCLEOTIDE SEQUENCE [LARGE SCALE GENOMIC DNA]</scope>
    <source>
        <strain evidence="13">Urdbean</strain>
    </source>
</reference>
<feature type="transmembrane region" description="Helical" evidence="11">
    <location>
        <begin position="1635"/>
        <end position="1658"/>
    </location>
</feature>
<dbReference type="PROSITE" id="PS50042">
    <property type="entry name" value="CNMP_BINDING_3"/>
    <property type="match status" value="3"/>
</dbReference>
<evidence type="ECO:0000256" key="8">
    <source>
        <dbReference type="ARBA" id="ARBA00023286"/>
    </source>
</evidence>
<accession>A0AAQ3NPH2</accession>
<feature type="domain" description="Cyclic nucleotide-binding" evidence="12">
    <location>
        <begin position="1220"/>
        <end position="1288"/>
    </location>
</feature>
<evidence type="ECO:0000256" key="5">
    <source>
        <dbReference type="ARBA" id="ARBA00022989"/>
    </source>
</evidence>
<feature type="transmembrane region" description="Helical" evidence="11">
    <location>
        <begin position="479"/>
        <end position="504"/>
    </location>
</feature>
<evidence type="ECO:0000256" key="7">
    <source>
        <dbReference type="ARBA" id="ARBA00023136"/>
    </source>
</evidence>
<evidence type="ECO:0000256" key="1">
    <source>
        <dbReference type="ARBA" id="ARBA00004141"/>
    </source>
</evidence>
<evidence type="ECO:0000256" key="6">
    <source>
        <dbReference type="ARBA" id="ARBA00023065"/>
    </source>
</evidence>
<feature type="transmembrane region" description="Helical" evidence="11">
    <location>
        <begin position="1579"/>
        <end position="1600"/>
    </location>
</feature>
<keyword evidence="5 11" id="KW-1133">Transmembrane helix</keyword>
<sequence length="2105" mass="239605">MLSDTDAQPYDEPSDSKFRRMVTRTQSASISIPMSSLESYEKETSLVGHTGPLLSKRKTPYMHMSGPLYATTGTGNLLQKHVVSGNKADDRKTDNFATLHGSSSNYQNSDYDRKNEHLLRSGQLGMCNDPYCTTCPTYFNASQQRNPKSSARWDPKFHNALYGDAKSFVRKLPSFFSSYVPGVMNPHAKVVQKWSKFLAIFCLIGIFVDPLFFFSLYVEKVNKCIVINWPLATTLALVRCVNDFVYFLNILLQFRLAYVSRESRVVGAGDLVDHPKKIALHYLKGYFLIDLFVVFPLPQIMLLFVLPNSLWGANYAKNLLRAAILVQYFPKLFRFLPLLIGQSPTGFIFESAWANFIINLLIFMLASHVVGSCWYLFGLQRVNQCLRNACHNSTIPGCMKFIDCGRGHPNFTSNPWINNTDAVACMDSSGFTYGIYQSAVPLTIETNVVNKYVYSLFWGFQQISTLAGNLIPSYFEWEVLFTMAIIGSGLLLFAILIGNIQNFLQALGRRKLEMQLRGRDVEQWMSHRRLPDDLRRRVRQAERYSWAATRGVNEEMLMENLPEDLQRDIRRHLFKFVKKIRIFALMDEPILDAICERLRQKTHIKGSKILSHGCLVEKMVFVVRGKLESIGEDGTRIPLSEGDACGEELLTWYLEHSSVSTDGRKVRLPGQRLVSNRTVSMASFENGELQKIPEETDAQPYHETLHSKFQRLLSGKQSASVSIPMESYEVETSLVGDSGSLYATSETDNVMQHSIVVTGNKTQESTDEFSTFDSTASKYWHKSYDSINEHLLRSGKLGICNDPYCTTCPSYFKSSQLRNPKACNISDPKFQNALNGDARLFARKFCSLCSSFVPGVMNPHSKFIQHWNKVLASFCLAAIFVDPLFFFLLYVRQDHNCIVINWKLTKALVIVRTMNDFIYFLHILLQFRLAFVSPESRVVGAGDLVDHPKEIAFHYLKGYFLIDLFVVFPLPQSPAGFIFESAWANFIINLLIFILSSHVVGSIWYLFALQRVNQCFRNACQSSNIPGCLAFIDCGHSQVGDNQLVLSSNQWNNNADAIACWNSSSSGSFSYGIYNNAVPLTTQTDIVTKYIYALFWGLQQISTLAGNQTPSDFVFETLFTIAIIGLGLLLFALLIGNIQNFLQGLGRRRLDLQLRRGDVEQWMSHRRLPEYLRRRVREAERYSWTATRGVNEATLMENFPEDLQVDIRRHLFKFVKEVRIFALMDEPVLDAICARLRQTTYIKGSRILSQGSVVEKMVFVVRGKLESIGEDGTRIPLSEGDVCGEELLTWYLEHSSVSADGRRVRLPGQKLLSNRTVRCLTNVEVLSLRAENLQEVTILFTRFLRSLRVQGALRYESPYWRSLAAIRIQGNMARFEKDEVPMLSETRAQLSDEFVDSNFRRLVSRTRSASISIPMASLESYEKETSLVGHTGPLRSVRKTPFVQMSGPLYATHGTSNISGQNIPATGNKVVESKTENFSTFSGTNENRWDNDYDRKNEHLMRSGQLGMCNDPYCTTCPTYFKAAQPRTRKTSAIFDPKFHHVFYGDAKGFGRKFFSFCYSYVPGVMNPHAKVVQQWNKILAIFCLVAIFVDPLFFFLIYVKEFRLAYVSPESMVVGAGDLVDQPKKIALNYLKSYLFIDLFVVFPLPQVMILSVLPNYLGSSGANYAKNLLRAAILVQYFPRLFRFLPLLIGQSPTGFIFESAWANFIINLLIVMLSGHVVGSFWYLFGLQRVNQCLRNACHDSNIRGCSTFIDCGRSSGRKSDIWSENVNASACLNASSGAFQYGVYVNAVALTTETRVVNKYVFALFWGFQQISTLAGNQTPSYFVWEVLFTMAIIGLGLLLFALLIGNIQNFLQALGRRRLEMQLRGRDVEQWMSHRRLPEDLRRRVRQAERYNWAATRGVNEETLLENLPEDLQTDIRRHLFEFVKKVRIFALMDEPILDAICERLKQKTYIKGSKILTQGGLVEKMVFVVRGKLESFGDDGTSVPLSEGDACGEELLTWYLEHSSVTTDGKKVRVQGQRLLSNRTVRCLTNVEAFSLRAGDLEELTILFTRFLRNPHVQGTLRYLSPYWRSLAASRIQVAWRYRKKRLSRAYTCQSDQTF</sequence>
<dbReference type="Gene3D" id="1.10.287.630">
    <property type="entry name" value="Helix hairpin bin"/>
    <property type="match status" value="3"/>
</dbReference>
<dbReference type="InterPro" id="IPR000595">
    <property type="entry name" value="cNMP-bd_dom"/>
</dbReference>
<comment type="similarity">
    <text evidence="2">Belongs to the cyclic nucleotide-gated cation channel (TC 1.A.1.5) family.</text>
</comment>
<feature type="transmembrane region" description="Helical" evidence="11">
    <location>
        <begin position="319"/>
        <end position="340"/>
    </location>
</feature>
<evidence type="ECO:0000256" key="4">
    <source>
        <dbReference type="ARBA" id="ARBA00022692"/>
    </source>
</evidence>
<evidence type="ECO:0000256" key="2">
    <source>
        <dbReference type="ARBA" id="ARBA00010486"/>
    </source>
</evidence>
<keyword evidence="7 11" id="KW-0472">Membrane</keyword>
<proteinExistence type="inferred from homology"/>
<feature type="domain" description="Cyclic nucleotide-binding" evidence="12">
    <location>
        <begin position="1934"/>
        <end position="2002"/>
    </location>
</feature>
<keyword evidence="8" id="KW-1071">Ligand-gated ion channel</keyword>
<organism evidence="13 14">
    <name type="scientific">Vigna mungo</name>
    <name type="common">Black gram</name>
    <name type="synonym">Phaseolus mungo</name>
    <dbReference type="NCBI Taxonomy" id="3915"/>
    <lineage>
        <taxon>Eukaryota</taxon>
        <taxon>Viridiplantae</taxon>
        <taxon>Streptophyta</taxon>
        <taxon>Embryophyta</taxon>
        <taxon>Tracheophyta</taxon>
        <taxon>Spermatophyta</taxon>
        <taxon>Magnoliopsida</taxon>
        <taxon>eudicotyledons</taxon>
        <taxon>Gunneridae</taxon>
        <taxon>Pentapetalae</taxon>
        <taxon>rosids</taxon>
        <taxon>fabids</taxon>
        <taxon>Fabales</taxon>
        <taxon>Fabaceae</taxon>
        <taxon>Papilionoideae</taxon>
        <taxon>50 kb inversion clade</taxon>
        <taxon>NPAAA clade</taxon>
        <taxon>indigoferoid/millettioid clade</taxon>
        <taxon>Phaseoleae</taxon>
        <taxon>Vigna</taxon>
    </lineage>
</organism>
<dbReference type="PANTHER" id="PTHR45651:SF38">
    <property type="entry name" value="CYCLIC NUCLEOTIDE-GATED CATION CHANNEL PROTEIN"/>
    <property type="match status" value="1"/>
</dbReference>
<feature type="transmembrane region" description="Helical" evidence="11">
    <location>
        <begin position="286"/>
        <end position="307"/>
    </location>
</feature>
<dbReference type="GO" id="GO:0005216">
    <property type="term" value="F:monoatomic ion channel activity"/>
    <property type="evidence" value="ECO:0007669"/>
    <property type="project" value="InterPro"/>
</dbReference>
<feature type="transmembrane region" description="Helical" evidence="11">
    <location>
        <begin position="1118"/>
        <end position="1138"/>
    </location>
</feature>
<feature type="transmembrane region" description="Helical" evidence="11">
    <location>
        <begin position="352"/>
        <end position="377"/>
    </location>
</feature>
<feature type="transmembrane region" description="Helical" evidence="11">
    <location>
        <begin position="870"/>
        <end position="890"/>
    </location>
</feature>
<feature type="region of interest" description="Disordered" evidence="10">
    <location>
        <begin position="85"/>
        <end position="104"/>
    </location>
</feature>
<dbReference type="Proteomes" id="UP001374535">
    <property type="component" value="Chromosome 4"/>
</dbReference>
<evidence type="ECO:0000256" key="3">
    <source>
        <dbReference type="ARBA" id="ARBA00022448"/>
    </source>
</evidence>
<feature type="transmembrane region" description="Helical" evidence="11">
    <location>
        <begin position="982"/>
        <end position="1007"/>
    </location>
</feature>
<dbReference type="InterPro" id="IPR014710">
    <property type="entry name" value="RmlC-like_jellyroll"/>
</dbReference>
<keyword evidence="3" id="KW-0813">Transport</keyword>
<keyword evidence="9" id="KW-0407">Ion channel</keyword>